<dbReference type="Gene3D" id="3.30.930.10">
    <property type="entry name" value="Bira Bifunctional Protein, Domain 2"/>
    <property type="match status" value="1"/>
</dbReference>
<sequence>MNHRSETASGGQQPEDEALDELVLGGLNDVLLLDRTNDWTEADPLYPFALDELLCRQTGRGGPPLCHLWRHPRAFILGQRDSRLPQAAEALRWLESLGYATAVRNTGGAAVPLDTGVVNLSLILPKQEGGDKHFHGDFERMYRLIRRALQHTGCRVDKGEVEGAYCPGDFDLSIGGRKFCGIAQRRQANAFIVQAFVIAGGSGRDSAGLVREFYARATAGGTERDYPRVTEESTASLEEAAGLGREADAAEAFTAAVKRVIRERQTEQGIAAAAAKLRLPQPDEVRAAAAELRRRYGVQGY</sequence>
<dbReference type="RefSeq" id="WP_006676010.1">
    <property type="nucleotide sequence ID" value="NZ_AHKH01000013.1"/>
</dbReference>
<dbReference type="GO" id="GO:0009249">
    <property type="term" value="P:protein lipoylation"/>
    <property type="evidence" value="ECO:0007669"/>
    <property type="project" value="UniProtKB-ARBA"/>
</dbReference>
<evidence type="ECO:0000313" key="2">
    <source>
        <dbReference type="EMBL" id="EHQ63010.1"/>
    </source>
</evidence>
<dbReference type="Pfam" id="PF21948">
    <property type="entry name" value="LplA-B_cat"/>
    <property type="match status" value="1"/>
</dbReference>
<keyword evidence="2" id="KW-0436">Ligase</keyword>
<dbReference type="SUPFAM" id="SSF55681">
    <property type="entry name" value="Class II aaRS and biotin synthetases"/>
    <property type="match status" value="1"/>
</dbReference>
<feature type="domain" description="BPL/LPL catalytic" evidence="1">
    <location>
        <begin position="60"/>
        <end position="245"/>
    </location>
</feature>
<dbReference type="PATRIC" id="fig|1131935.3.peg.1521"/>
<dbReference type="GO" id="GO:0140096">
    <property type="term" value="F:catalytic activity, acting on a protein"/>
    <property type="evidence" value="ECO:0007669"/>
    <property type="project" value="UniProtKB-ARBA"/>
</dbReference>
<dbReference type="OrthoDB" id="2080934at2"/>
<protein>
    <submittedName>
        <fullName evidence="2">Biotin/lipoate A/B protein ligase</fullName>
    </submittedName>
</protein>
<reference evidence="2 3" key="1">
    <citation type="journal article" date="2012" name="J. Bacteriol.">
        <title>Genome Sequence of the Pattern-Forming Social Bacterium Paenibacillus dendritiformis C454 Chiral Morphotype.</title>
        <authorList>
            <person name="Sirota-Madi A."/>
            <person name="Olender T."/>
            <person name="Helman Y."/>
            <person name="Brainis I."/>
            <person name="Finkelshtein A."/>
            <person name="Roth D."/>
            <person name="Hagai E."/>
            <person name="Leshkowitz D."/>
            <person name="Brodsky L."/>
            <person name="Galatenko V."/>
            <person name="Nikolaev V."/>
            <person name="Gutnick D.L."/>
            <person name="Lancet D."/>
            <person name="Ben-Jacob E."/>
        </authorList>
    </citation>
    <scope>NUCLEOTIDE SEQUENCE [LARGE SCALE GENOMIC DNA]</scope>
    <source>
        <strain evidence="2 3">C454</strain>
    </source>
</reference>
<dbReference type="PANTHER" id="PTHR43679:SF2">
    <property type="entry name" value="OCTANOYL-[GCVH]:PROTEIN N-OCTANOYLTRANSFERASE"/>
    <property type="match status" value="1"/>
</dbReference>
<evidence type="ECO:0000313" key="3">
    <source>
        <dbReference type="Proteomes" id="UP000003900"/>
    </source>
</evidence>
<proteinExistence type="predicted"/>
<dbReference type="STRING" id="1131935.PDENDC454_07490"/>
<dbReference type="PANTHER" id="PTHR43679">
    <property type="entry name" value="OCTANOYLTRANSFERASE LIPM-RELATED"/>
    <property type="match status" value="1"/>
</dbReference>
<keyword evidence="3" id="KW-1185">Reference proteome</keyword>
<dbReference type="InterPro" id="IPR004143">
    <property type="entry name" value="BPL_LPL_catalytic"/>
</dbReference>
<dbReference type="GO" id="GO:0016740">
    <property type="term" value="F:transferase activity"/>
    <property type="evidence" value="ECO:0007669"/>
    <property type="project" value="UniProtKB-ARBA"/>
</dbReference>
<dbReference type="AlphaFoldDB" id="H3SDA3"/>
<dbReference type="PROSITE" id="PS51733">
    <property type="entry name" value="BPL_LPL_CATALYTIC"/>
    <property type="match status" value="1"/>
</dbReference>
<dbReference type="InterPro" id="IPR045864">
    <property type="entry name" value="aa-tRNA-synth_II/BPL/LPL"/>
</dbReference>
<accession>H3SDA3</accession>
<organism evidence="2 3">
    <name type="scientific">Paenibacillus dendritiformis C454</name>
    <dbReference type="NCBI Taxonomy" id="1131935"/>
    <lineage>
        <taxon>Bacteria</taxon>
        <taxon>Bacillati</taxon>
        <taxon>Bacillota</taxon>
        <taxon>Bacilli</taxon>
        <taxon>Bacillales</taxon>
        <taxon>Paenibacillaceae</taxon>
        <taxon>Paenibacillus</taxon>
    </lineage>
</organism>
<comment type="caution">
    <text evidence="2">The sequence shown here is derived from an EMBL/GenBank/DDBJ whole genome shotgun (WGS) entry which is preliminary data.</text>
</comment>
<dbReference type="InterPro" id="IPR050664">
    <property type="entry name" value="Octanoyltrans_LipM/LipL"/>
</dbReference>
<dbReference type="Proteomes" id="UP000003900">
    <property type="component" value="Unassembled WGS sequence"/>
</dbReference>
<dbReference type="GO" id="GO:0016874">
    <property type="term" value="F:ligase activity"/>
    <property type="evidence" value="ECO:0007669"/>
    <property type="project" value="UniProtKB-KW"/>
</dbReference>
<evidence type="ECO:0000259" key="1">
    <source>
        <dbReference type="PROSITE" id="PS51733"/>
    </source>
</evidence>
<gene>
    <name evidence="2" type="ORF">PDENDC454_07490</name>
</gene>
<name>H3SDA3_9BACL</name>
<dbReference type="EMBL" id="AHKH01000013">
    <property type="protein sequence ID" value="EHQ63010.1"/>
    <property type="molecule type" value="Genomic_DNA"/>
</dbReference>